<dbReference type="AlphaFoldDB" id="A0A7N0TPD9"/>
<sequence length="534" mass="58184">MIEQPKQQRTTTTMPPLSLSPSHHPQLQTPSAQAQPPQHWAGGDSPESYCGLDPDPNKPVTALAIKHTGADGPSAVWSEDSKVEASGDSLALDSCRNSFSHARKDEWPENKLGSDAFQRRPASIDFNSIAMASSPRNGALSKVGPVYSHRSGTFPSPGAPNYRHGSSVFGLQKGWSSERVPLARHGNRRRAGSTMLPYSYGRTLPSKWEDAERWIFSPVDGFGRPGVPNLHRQHKSISGPISIGPPGIAYYSLYSPCIPVPGGAMENRMAGTAFSAGVIAADGSGIHYPGHGRRHSDKREPCLTRSASVHGCSTDVPESLGETVARGAEGGAANVSRDVSRRDFATQMSPEGSAQSSPRKRPSTSTLSIVESQSYQSSHSDVKDVEVDERVTVTKWPKKNKARKSRSSGSHNAEDWAKKTFVPQSCPWEASETRKSVARYAREEARIAAWENLQKAKAEAAMRRLEMKLEKKRSSSMDKIMTKLRSAQRRAQDMRSSVVAANQTQTSSQKAILPRKGKTRQVRSLSGCFTCHAF</sequence>
<dbReference type="PANTHER" id="PTHR31471">
    <property type="entry name" value="OS02G0116800 PROTEIN"/>
    <property type="match status" value="1"/>
</dbReference>
<dbReference type="InterPro" id="IPR005516">
    <property type="entry name" value="Remorin_C"/>
</dbReference>
<keyword evidence="5" id="KW-1185">Reference proteome</keyword>
<feature type="region of interest" description="Disordered" evidence="2">
    <location>
        <begin position="498"/>
        <end position="517"/>
    </location>
</feature>
<dbReference type="PANTHER" id="PTHR31471:SF13">
    <property type="entry name" value="REMORIN FAMILY PROTEIN"/>
    <property type="match status" value="1"/>
</dbReference>
<dbReference type="Proteomes" id="UP000594263">
    <property type="component" value="Unplaced"/>
</dbReference>
<name>A0A7N0TPD9_KALFE</name>
<evidence type="ECO:0000259" key="3">
    <source>
        <dbReference type="Pfam" id="PF03763"/>
    </source>
</evidence>
<feature type="compositionally biased region" description="Low complexity" evidence="2">
    <location>
        <begin position="15"/>
        <end position="28"/>
    </location>
</feature>
<organism evidence="4 5">
    <name type="scientific">Kalanchoe fedtschenkoi</name>
    <name type="common">Lavender scallops</name>
    <name type="synonym">South American air plant</name>
    <dbReference type="NCBI Taxonomy" id="63787"/>
    <lineage>
        <taxon>Eukaryota</taxon>
        <taxon>Viridiplantae</taxon>
        <taxon>Streptophyta</taxon>
        <taxon>Embryophyta</taxon>
        <taxon>Tracheophyta</taxon>
        <taxon>Spermatophyta</taxon>
        <taxon>Magnoliopsida</taxon>
        <taxon>eudicotyledons</taxon>
        <taxon>Gunneridae</taxon>
        <taxon>Pentapetalae</taxon>
        <taxon>Saxifragales</taxon>
        <taxon>Crassulaceae</taxon>
        <taxon>Kalanchoe</taxon>
    </lineage>
</organism>
<comment type="similarity">
    <text evidence="1">Belongs to the remorin family.</text>
</comment>
<evidence type="ECO:0000256" key="2">
    <source>
        <dbReference type="SAM" id="MobiDB-lite"/>
    </source>
</evidence>
<feature type="compositionally biased region" description="Polar residues" evidence="2">
    <location>
        <begin position="346"/>
        <end position="379"/>
    </location>
</feature>
<dbReference type="EnsemblPlants" id="Kaladp0042s0070.1.v1.1">
    <property type="protein sequence ID" value="Kaladp0042s0070.1.v1.1"/>
    <property type="gene ID" value="Kaladp0042s0070.v1.1"/>
</dbReference>
<proteinExistence type="inferred from homology"/>
<dbReference type="Pfam" id="PF03763">
    <property type="entry name" value="Remorin_C"/>
    <property type="match status" value="1"/>
</dbReference>
<protein>
    <recommendedName>
        <fullName evidence="3">Remorin C-terminal domain-containing protein</fullName>
    </recommendedName>
</protein>
<evidence type="ECO:0000313" key="4">
    <source>
        <dbReference type="EnsemblPlants" id="Kaladp0042s0070.1.v1.1"/>
    </source>
</evidence>
<reference evidence="4" key="1">
    <citation type="submission" date="2021-01" db="UniProtKB">
        <authorList>
            <consortium name="EnsemblPlants"/>
        </authorList>
    </citation>
    <scope>IDENTIFICATION</scope>
</reference>
<accession>A0A7N0TPD9</accession>
<feature type="region of interest" description="Disordered" evidence="2">
    <location>
        <begin position="1"/>
        <end position="60"/>
    </location>
</feature>
<feature type="domain" description="Remorin C-terminal" evidence="3">
    <location>
        <begin position="426"/>
        <end position="511"/>
    </location>
</feature>
<feature type="region of interest" description="Disordered" evidence="2">
    <location>
        <begin position="346"/>
        <end position="386"/>
    </location>
</feature>
<evidence type="ECO:0000256" key="1">
    <source>
        <dbReference type="ARBA" id="ARBA00005711"/>
    </source>
</evidence>
<dbReference type="OMA" id="SENIEDW"/>
<feature type="compositionally biased region" description="Polar residues" evidence="2">
    <location>
        <begin position="1"/>
        <end position="14"/>
    </location>
</feature>
<feature type="compositionally biased region" description="Polar residues" evidence="2">
    <location>
        <begin position="499"/>
        <end position="510"/>
    </location>
</feature>
<evidence type="ECO:0000313" key="5">
    <source>
        <dbReference type="Proteomes" id="UP000594263"/>
    </source>
</evidence>
<dbReference type="Gramene" id="Kaladp0042s0070.1.v1.1">
    <property type="protein sequence ID" value="Kaladp0042s0070.1.v1.1"/>
    <property type="gene ID" value="Kaladp0042s0070.v1.1"/>
</dbReference>